<evidence type="ECO:0000256" key="1">
    <source>
        <dbReference type="SAM" id="Phobius"/>
    </source>
</evidence>
<name>A0A1H8MHW9_9RHOB</name>
<keyword evidence="1" id="KW-1133">Transmembrane helix</keyword>
<feature type="transmembrane region" description="Helical" evidence="1">
    <location>
        <begin position="200"/>
        <end position="220"/>
    </location>
</feature>
<gene>
    <name evidence="2" type="ORF">SAMN04490248_10286</name>
</gene>
<keyword evidence="1" id="KW-0812">Transmembrane</keyword>
<dbReference type="AlphaFoldDB" id="A0A1H8MHW9"/>
<feature type="transmembrane region" description="Helical" evidence="1">
    <location>
        <begin position="81"/>
        <end position="98"/>
    </location>
</feature>
<feature type="transmembrane region" description="Helical" evidence="1">
    <location>
        <begin position="158"/>
        <end position="188"/>
    </location>
</feature>
<feature type="transmembrane region" description="Helical" evidence="1">
    <location>
        <begin position="45"/>
        <end position="69"/>
    </location>
</feature>
<evidence type="ECO:0000313" key="3">
    <source>
        <dbReference type="Proteomes" id="UP000198893"/>
    </source>
</evidence>
<organism evidence="2 3">
    <name type="scientific">Salinihabitans flavidus</name>
    <dbReference type="NCBI Taxonomy" id="569882"/>
    <lineage>
        <taxon>Bacteria</taxon>
        <taxon>Pseudomonadati</taxon>
        <taxon>Pseudomonadota</taxon>
        <taxon>Alphaproteobacteria</taxon>
        <taxon>Rhodobacterales</taxon>
        <taxon>Roseobacteraceae</taxon>
        <taxon>Salinihabitans</taxon>
    </lineage>
</organism>
<sequence length="223" mass="23905">MELDTSTMTALWGAVILSGFYHGVNPGMGWPLAVSAGLMEGRNRAMAKAIGALAVGHLLAMLAILLPFSMMTALVNWQKEIRIGAGALVIAAGIYLLINRRHPRFLSRIHPTKLVLWSFLAAMAHGAGLMLVPIYLGICGVETADGGHDAARELMGQNIASAVFVALAHTLAMTIAGGVIAMAIYFYFGLKFLSRTWFNLDVLWASSLILVGCFGIYLAFEGH</sequence>
<dbReference type="RefSeq" id="WP_093115029.1">
    <property type="nucleotide sequence ID" value="NZ_FODS01000002.1"/>
</dbReference>
<accession>A0A1H8MHW9</accession>
<feature type="transmembrane region" description="Helical" evidence="1">
    <location>
        <begin position="114"/>
        <end position="138"/>
    </location>
</feature>
<keyword evidence="1" id="KW-0472">Membrane</keyword>
<protein>
    <submittedName>
        <fullName evidence="2">Uncharacterized protein</fullName>
    </submittedName>
</protein>
<dbReference type="EMBL" id="FODS01000002">
    <property type="protein sequence ID" value="SEO16818.1"/>
    <property type="molecule type" value="Genomic_DNA"/>
</dbReference>
<keyword evidence="3" id="KW-1185">Reference proteome</keyword>
<dbReference type="Proteomes" id="UP000198893">
    <property type="component" value="Unassembled WGS sequence"/>
</dbReference>
<dbReference type="STRING" id="569882.SAMN04490248_10286"/>
<proteinExistence type="predicted"/>
<dbReference type="OrthoDB" id="8850092at2"/>
<reference evidence="2 3" key="1">
    <citation type="submission" date="2016-10" db="EMBL/GenBank/DDBJ databases">
        <authorList>
            <person name="de Groot N.N."/>
        </authorList>
    </citation>
    <scope>NUCLEOTIDE SEQUENCE [LARGE SCALE GENOMIC DNA]</scope>
    <source>
        <strain evidence="2 3">DSM 27842</strain>
    </source>
</reference>
<evidence type="ECO:0000313" key="2">
    <source>
        <dbReference type="EMBL" id="SEO16818.1"/>
    </source>
</evidence>